<keyword evidence="3" id="KW-0418">Kinase</keyword>
<keyword evidence="2" id="KW-0547">Nucleotide-binding</keyword>
<dbReference type="Gene3D" id="1.10.510.10">
    <property type="entry name" value="Transferase(Phosphotransferase) domain 1"/>
    <property type="match status" value="1"/>
</dbReference>
<keyword evidence="6" id="KW-0460">Magnesium</keyword>
<dbReference type="PROSITE" id="PS50011">
    <property type="entry name" value="PROTEIN_KINASE_DOM"/>
    <property type="match status" value="1"/>
</dbReference>
<evidence type="ECO:0000313" key="9">
    <source>
        <dbReference type="Proteomes" id="UP000198406"/>
    </source>
</evidence>
<feature type="domain" description="Protein kinase" evidence="7">
    <location>
        <begin position="24"/>
        <end position="363"/>
    </location>
</feature>
<feature type="binding site" evidence="6">
    <location>
        <position position="230"/>
    </location>
    <ligand>
        <name>Mg(2+)</name>
        <dbReference type="ChEBI" id="CHEBI:18420"/>
    </ligand>
</feature>
<dbReference type="PANTHER" id="PTHR43289">
    <property type="entry name" value="MITOGEN-ACTIVATED PROTEIN KINASE KINASE KINASE 20-RELATED"/>
    <property type="match status" value="1"/>
</dbReference>
<dbReference type="GO" id="GO:0005524">
    <property type="term" value="F:ATP binding"/>
    <property type="evidence" value="ECO:0007669"/>
    <property type="project" value="UniProtKB-KW"/>
</dbReference>
<proteinExistence type="predicted"/>
<dbReference type="SUPFAM" id="SSF56112">
    <property type="entry name" value="Protein kinase-like (PK-like)"/>
    <property type="match status" value="1"/>
</dbReference>
<sequence length="404" mass="46464">MNKLLKPSESQSEKVVAPIATSEYQVGRLIGVGGFSSVYEVSSFSLHESFSQGMTQPEQLAREYLSKHIVQTYRRYCHTKKKVDGHEYEINRYAVKRLRHELAQDEDRFERAAIDLILEGQLLCTMNHPNIIGLRGWNGAGADAFRSLVYSDYFLILDRLVESLDERIEDWRGLLRKYRSRLAFPWLKQKAMTKIHNLFRARIQVAHDLASAIEYMHDRRIINRDIKAANIGFCAKGVLKCYDFGLSRFLPEKMVDGGYEMSPVGTKLFMAPEVRAKKTYGLPADVYSYGVVLWQVLSLASPRDGLATHSRAKIEEENLKDCWLPICSCWPDDLQELVRVCLASNPRGRPSMTQVRSFLDGYLQGFWSTTDQQRWRRTLLRDSTVEARHITVESKTSLLTPEDL</sequence>
<dbReference type="EMBL" id="BDSP01000074">
    <property type="protein sequence ID" value="GAX13908.1"/>
    <property type="molecule type" value="Genomic_DNA"/>
</dbReference>
<dbReference type="InterPro" id="IPR011009">
    <property type="entry name" value="Kinase-like_dom_sf"/>
</dbReference>
<evidence type="ECO:0000313" key="8">
    <source>
        <dbReference type="EMBL" id="GAX13908.1"/>
    </source>
</evidence>
<keyword evidence="6" id="KW-0479">Metal-binding</keyword>
<dbReference type="OrthoDB" id="4062651at2759"/>
<protein>
    <recommendedName>
        <fullName evidence="7">Protein kinase domain-containing protein</fullName>
    </recommendedName>
</protein>
<evidence type="ECO:0000256" key="2">
    <source>
        <dbReference type="ARBA" id="ARBA00022741"/>
    </source>
</evidence>
<dbReference type="Proteomes" id="UP000198406">
    <property type="component" value="Unassembled WGS sequence"/>
</dbReference>
<evidence type="ECO:0000256" key="3">
    <source>
        <dbReference type="ARBA" id="ARBA00022777"/>
    </source>
</evidence>
<dbReference type="Pfam" id="PF00069">
    <property type="entry name" value="Pkinase"/>
    <property type="match status" value="1"/>
</dbReference>
<dbReference type="Gene3D" id="3.30.200.20">
    <property type="entry name" value="Phosphorylase Kinase, domain 1"/>
    <property type="match status" value="1"/>
</dbReference>
<dbReference type="GO" id="GO:0046872">
    <property type="term" value="F:metal ion binding"/>
    <property type="evidence" value="ECO:0007669"/>
    <property type="project" value="UniProtKB-KW"/>
</dbReference>
<name>A0A1Z5JJD9_FISSO</name>
<dbReference type="PANTHER" id="PTHR43289:SF6">
    <property type="entry name" value="SERINE_THREONINE-PROTEIN KINASE NEKL-3"/>
    <property type="match status" value="1"/>
</dbReference>
<dbReference type="SMART" id="SM00220">
    <property type="entry name" value="S_TKc"/>
    <property type="match status" value="1"/>
</dbReference>
<gene>
    <name evidence="8" type="ORF">FisN_5Lh191</name>
</gene>
<dbReference type="InterPro" id="IPR000719">
    <property type="entry name" value="Prot_kinase_dom"/>
</dbReference>
<evidence type="ECO:0000256" key="1">
    <source>
        <dbReference type="ARBA" id="ARBA00022679"/>
    </source>
</evidence>
<feature type="active site" description="Proton acceptor" evidence="5">
    <location>
        <position position="225"/>
    </location>
</feature>
<dbReference type="GO" id="GO:0004674">
    <property type="term" value="F:protein serine/threonine kinase activity"/>
    <property type="evidence" value="ECO:0007669"/>
    <property type="project" value="TreeGrafter"/>
</dbReference>
<organism evidence="8 9">
    <name type="scientific">Fistulifera solaris</name>
    <name type="common">Oleaginous diatom</name>
    <dbReference type="NCBI Taxonomy" id="1519565"/>
    <lineage>
        <taxon>Eukaryota</taxon>
        <taxon>Sar</taxon>
        <taxon>Stramenopiles</taxon>
        <taxon>Ochrophyta</taxon>
        <taxon>Bacillariophyta</taxon>
        <taxon>Bacillariophyceae</taxon>
        <taxon>Bacillariophycidae</taxon>
        <taxon>Naviculales</taxon>
        <taxon>Naviculaceae</taxon>
        <taxon>Fistulifera</taxon>
    </lineage>
</organism>
<evidence type="ECO:0000256" key="4">
    <source>
        <dbReference type="ARBA" id="ARBA00022840"/>
    </source>
</evidence>
<reference evidence="8 9" key="1">
    <citation type="journal article" date="2015" name="Plant Cell">
        <title>Oil accumulation by the oleaginous diatom Fistulifera solaris as revealed by the genome and transcriptome.</title>
        <authorList>
            <person name="Tanaka T."/>
            <person name="Maeda Y."/>
            <person name="Veluchamy A."/>
            <person name="Tanaka M."/>
            <person name="Abida H."/>
            <person name="Marechal E."/>
            <person name="Bowler C."/>
            <person name="Muto M."/>
            <person name="Sunaga Y."/>
            <person name="Tanaka M."/>
            <person name="Yoshino T."/>
            <person name="Taniguchi T."/>
            <person name="Fukuda Y."/>
            <person name="Nemoto M."/>
            <person name="Matsumoto M."/>
            <person name="Wong P.S."/>
            <person name="Aburatani S."/>
            <person name="Fujibuchi W."/>
        </authorList>
    </citation>
    <scope>NUCLEOTIDE SEQUENCE [LARGE SCALE GENOMIC DNA]</scope>
    <source>
        <strain evidence="8 9">JPCC DA0580</strain>
    </source>
</reference>
<comment type="caution">
    <text evidence="8">The sequence shown here is derived from an EMBL/GenBank/DDBJ whole genome shotgun (WGS) entry which is preliminary data.</text>
</comment>
<feature type="binding site" evidence="6">
    <location>
        <position position="243"/>
    </location>
    <ligand>
        <name>Mg(2+)</name>
        <dbReference type="ChEBI" id="CHEBI:18420"/>
    </ligand>
</feature>
<evidence type="ECO:0000259" key="7">
    <source>
        <dbReference type="PROSITE" id="PS50011"/>
    </source>
</evidence>
<evidence type="ECO:0000256" key="5">
    <source>
        <dbReference type="PIRSR" id="PIRSR000615-1"/>
    </source>
</evidence>
<accession>A0A1Z5JJD9</accession>
<keyword evidence="1" id="KW-0808">Transferase</keyword>
<keyword evidence="9" id="KW-1185">Reference proteome</keyword>
<keyword evidence="4" id="KW-0067">ATP-binding</keyword>
<dbReference type="AlphaFoldDB" id="A0A1Z5JJD9"/>
<dbReference type="InParanoid" id="A0A1Z5JJD9"/>
<evidence type="ECO:0000256" key="6">
    <source>
        <dbReference type="PIRSR" id="PIRSR000615-3"/>
    </source>
</evidence>